<keyword evidence="3" id="KW-0274">FAD</keyword>
<dbReference type="InterPro" id="IPR050641">
    <property type="entry name" value="RIFMO-like"/>
</dbReference>
<name>A0A5C8USE0_9MICO</name>
<feature type="domain" description="FAD-binding" evidence="5">
    <location>
        <begin position="6"/>
        <end position="357"/>
    </location>
</feature>
<dbReference type="PANTHER" id="PTHR43004">
    <property type="entry name" value="TRK SYSTEM POTASSIUM UPTAKE PROTEIN"/>
    <property type="match status" value="1"/>
</dbReference>
<gene>
    <name evidence="6" type="ORF">FVP33_06180</name>
</gene>
<dbReference type="InterPro" id="IPR036188">
    <property type="entry name" value="FAD/NAD-bd_sf"/>
</dbReference>
<dbReference type="Pfam" id="PF21274">
    <property type="entry name" value="Rng_hyd_C"/>
    <property type="match status" value="1"/>
</dbReference>
<keyword evidence="6" id="KW-0503">Monooxygenase</keyword>
<sequence>MTDTEIPVLIVGGSLVGMTTAALLGYHGIPSLVVERHRGGAVHPRAAAILQRSMEIMRSVGVEKAITVKSGDQFDQDAAIMAVVSLAGEEIAYYLPKFNDGVRDLSPSERLFASQVAVEPILGERARELGAETRFGTEMVSFEQDADGVTAQIRDRDTGETSTVRSRYLIAADGAHSGVRDQVGIHQEGRGVFSKSITIYFHAEVADLMRGRSLGVIMVVNPILQGFFRIQKPYESGFLAVHGLGDPTDPNNDVWTDLTDEKCIELVRAGLGVPDIEVHIDDVMKWQASAEVSDSWRAGRVLLVGDSAHVMPPYGGYGGNTGIHDAHNLAWKLAAVLGGTAGDGLLDTYEAERKPVAIFTVGQAYARYVTRAAPSRAALGMDALVKDDVIDLGYRYRSAAIASEPGEAVVHGDPREARGLPGTRAPHTFLVRDGERISTLDLFGRTFTVLTGSDGGAWAAPAAQAARELGIEIGIHHIGAPGLANPDGDFESLYGLESTGAALVRPDGFVAWRSPTDSAAQGSTLRETLRTILDR</sequence>
<proteinExistence type="predicted"/>
<dbReference type="PRINTS" id="PR00420">
    <property type="entry name" value="RNGMNOXGNASE"/>
</dbReference>
<evidence type="ECO:0000313" key="6">
    <source>
        <dbReference type="EMBL" id="TXN31167.1"/>
    </source>
</evidence>
<evidence type="ECO:0000313" key="7">
    <source>
        <dbReference type="Proteomes" id="UP000321379"/>
    </source>
</evidence>
<dbReference type="Gene3D" id="3.50.50.60">
    <property type="entry name" value="FAD/NAD(P)-binding domain"/>
    <property type="match status" value="1"/>
</dbReference>
<dbReference type="GO" id="GO:0071949">
    <property type="term" value="F:FAD binding"/>
    <property type="evidence" value="ECO:0007669"/>
    <property type="project" value="InterPro"/>
</dbReference>
<keyword evidence="7" id="KW-1185">Reference proteome</keyword>
<protein>
    <submittedName>
        <fullName evidence="6">Monooxygenase</fullName>
    </submittedName>
</protein>
<evidence type="ECO:0000256" key="1">
    <source>
        <dbReference type="ARBA" id="ARBA00001974"/>
    </source>
</evidence>
<evidence type="ECO:0000259" key="5">
    <source>
        <dbReference type="Pfam" id="PF01494"/>
    </source>
</evidence>
<evidence type="ECO:0000256" key="2">
    <source>
        <dbReference type="ARBA" id="ARBA00022630"/>
    </source>
</evidence>
<dbReference type="Pfam" id="PF01494">
    <property type="entry name" value="FAD_binding_3"/>
    <property type="match status" value="1"/>
</dbReference>
<dbReference type="InterPro" id="IPR002938">
    <property type="entry name" value="FAD-bd"/>
</dbReference>
<evidence type="ECO:0000256" key="4">
    <source>
        <dbReference type="SAM" id="Phobius"/>
    </source>
</evidence>
<dbReference type="Gene3D" id="3.30.9.10">
    <property type="entry name" value="D-Amino Acid Oxidase, subunit A, domain 2"/>
    <property type="match status" value="1"/>
</dbReference>
<organism evidence="6 7">
    <name type="scientific">Lacisediminihabitans profunda</name>
    <dbReference type="NCBI Taxonomy" id="2594790"/>
    <lineage>
        <taxon>Bacteria</taxon>
        <taxon>Bacillati</taxon>
        <taxon>Actinomycetota</taxon>
        <taxon>Actinomycetes</taxon>
        <taxon>Micrococcales</taxon>
        <taxon>Microbacteriaceae</taxon>
        <taxon>Lacisediminihabitans</taxon>
    </lineage>
</organism>
<comment type="cofactor">
    <cofactor evidence="1">
        <name>FAD</name>
        <dbReference type="ChEBI" id="CHEBI:57692"/>
    </cofactor>
</comment>
<dbReference type="GO" id="GO:0016709">
    <property type="term" value="F:oxidoreductase activity, acting on paired donors, with incorporation or reduction of molecular oxygen, NAD(P)H as one donor, and incorporation of one atom of oxygen"/>
    <property type="evidence" value="ECO:0007669"/>
    <property type="project" value="UniProtKB-ARBA"/>
</dbReference>
<evidence type="ECO:0000256" key="3">
    <source>
        <dbReference type="ARBA" id="ARBA00022827"/>
    </source>
</evidence>
<keyword evidence="4" id="KW-1133">Transmembrane helix</keyword>
<dbReference type="RefSeq" id="WP_147782753.1">
    <property type="nucleotide sequence ID" value="NZ_VRMG01000005.1"/>
</dbReference>
<feature type="transmembrane region" description="Helical" evidence="4">
    <location>
        <begin position="6"/>
        <end position="29"/>
    </location>
</feature>
<keyword evidence="2" id="KW-0285">Flavoprotein</keyword>
<keyword evidence="6" id="KW-0560">Oxidoreductase</keyword>
<dbReference type="PANTHER" id="PTHR43004:SF19">
    <property type="entry name" value="BINDING MONOOXYGENASE, PUTATIVE (JCVI)-RELATED"/>
    <property type="match status" value="1"/>
</dbReference>
<accession>A0A5C8USE0</accession>
<dbReference type="EMBL" id="VRMG01000005">
    <property type="protein sequence ID" value="TXN31167.1"/>
    <property type="molecule type" value="Genomic_DNA"/>
</dbReference>
<keyword evidence="4" id="KW-0812">Transmembrane</keyword>
<comment type="caution">
    <text evidence="6">The sequence shown here is derived from an EMBL/GenBank/DDBJ whole genome shotgun (WGS) entry which is preliminary data.</text>
</comment>
<dbReference type="AlphaFoldDB" id="A0A5C8USE0"/>
<keyword evidence="4" id="KW-0472">Membrane</keyword>
<dbReference type="Proteomes" id="UP000321379">
    <property type="component" value="Unassembled WGS sequence"/>
</dbReference>
<dbReference type="SUPFAM" id="SSF51905">
    <property type="entry name" value="FAD/NAD(P)-binding domain"/>
    <property type="match status" value="1"/>
</dbReference>
<reference evidence="6 7" key="1">
    <citation type="submission" date="2019-08" db="EMBL/GenBank/DDBJ databases">
        <title>Bacterial whole genome sequence for Glaciihabitans sp. CHu50b-6-2.</title>
        <authorList>
            <person name="Jin L."/>
        </authorList>
    </citation>
    <scope>NUCLEOTIDE SEQUENCE [LARGE SCALE GENOMIC DNA]</scope>
    <source>
        <strain evidence="6 7">CHu50b-6-2</strain>
    </source>
</reference>
<dbReference type="Gene3D" id="3.40.30.120">
    <property type="match status" value="1"/>
</dbReference>